<gene>
    <name evidence="3" type="ORF">A2442_00590</name>
</gene>
<dbReference type="GO" id="GO:0009244">
    <property type="term" value="P:lipopolysaccharide core region biosynthetic process"/>
    <property type="evidence" value="ECO:0007669"/>
    <property type="project" value="TreeGrafter"/>
</dbReference>
<dbReference type="AlphaFoldDB" id="A0A1F5EIQ2"/>
<sequence length="344" mass="39831">MNNFQSIKNLFFFQNGSIGDFLMTIFFMENVHLSNPKLNLYIVVPRNKSFFKEMIISYNYLNVVEANKSNLGVPLVKFLFDSNYVVVPPTAGSIPLRVKILARIISLMPRSFLVGFKDLSKFNFFYDKFFKFDTTIFYLDVMKNLLQEIGFSLKKNVPSLRYLPNLDCLEKFGVKDKKYLVFHPFGSVRKRSINNKDIIWVLENILDLDENTEILLTAGNSDKDYTREIENYFLKDSRVKIVSGLNPNCLLNLINNSICFIGVDTGVTHLASFINKKSLVIANNGTLNWLPYYNKNATILYKLRESEDGIYSGLDHIVKNNRGENKCFEIVPKEIIFDYIKKEL</sequence>
<dbReference type="Proteomes" id="UP000179003">
    <property type="component" value="Unassembled WGS sequence"/>
</dbReference>
<dbReference type="SUPFAM" id="SSF53756">
    <property type="entry name" value="UDP-Glycosyltransferase/glycogen phosphorylase"/>
    <property type="match status" value="1"/>
</dbReference>
<dbReference type="InterPro" id="IPR002201">
    <property type="entry name" value="Glyco_trans_9"/>
</dbReference>
<dbReference type="STRING" id="1797582.A2442_00590"/>
<evidence type="ECO:0008006" key="5">
    <source>
        <dbReference type="Google" id="ProtNLM"/>
    </source>
</evidence>
<dbReference type="GO" id="GO:0008713">
    <property type="term" value="F:ADP-heptose-lipopolysaccharide heptosyltransferase activity"/>
    <property type="evidence" value="ECO:0007669"/>
    <property type="project" value="TreeGrafter"/>
</dbReference>
<dbReference type="Pfam" id="PF01075">
    <property type="entry name" value="Glyco_transf_9"/>
    <property type="match status" value="1"/>
</dbReference>
<name>A0A1F5EIQ2_9BACT</name>
<keyword evidence="2" id="KW-0808">Transferase</keyword>
<dbReference type="EMBL" id="MFAE01000006">
    <property type="protein sequence ID" value="OGD67255.1"/>
    <property type="molecule type" value="Genomic_DNA"/>
</dbReference>
<accession>A0A1F5EIQ2</accession>
<evidence type="ECO:0000256" key="1">
    <source>
        <dbReference type="ARBA" id="ARBA00022676"/>
    </source>
</evidence>
<proteinExistence type="predicted"/>
<reference evidence="3 4" key="1">
    <citation type="journal article" date="2016" name="Nat. Commun.">
        <title>Thousands of microbial genomes shed light on interconnected biogeochemical processes in an aquifer system.</title>
        <authorList>
            <person name="Anantharaman K."/>
            <person name="Brown C.T."/>
            <person name="Hug L.A."/>
            <person name="Sharon I."/>
            <person name="Castelle C.J."/>
            <person name="Probst A.J."/>
            <person name="Thomas B.C."/>
            <person name="Singh A."/>
            <person name="Wilkins M.J."/>
            <person name="Karaoz U."/>
            <person name="Brodie E.L."/>
            <person name="Williams K.H."/>
            <person name="Hubbard S.S."/>
            <person name="Banfield J.F."/>
        </authorList>
    </citation>
    <scope>NUCLEOTIDE SEQUENCE [LARGE SCALE GENOMIC DNA]</scope>
</reference>
<evidence type="ECO:0000313" key="3">
    <source>
        <dbReference type="EMBL" id="OGD67255.1"/>
    </source>
</evidence>
<evidence type="ECO:0000256" key="2">
    <source>
        <dbReference type="ARBA" id="ARBA00022679"/>
    </source>
</evidence>
<comment type="caution">
    <text evidence="3">The sequence shown here is derived from an EMBL/GenBank/DDBJ whole genome shotgun (WGS) entry which is preliminary data.</text>
</comment>
<keyword evidence="1" id="KW-0328">Glycosyltransferase</keyword>
<dbReference type="GO" id="GO:0005829">
    <property type="term" value="C:cytosol"/>
    <property type="evidence" value="ECO:0007669"/>
    <property type="project" value="TreeGrafter"/>
</dbReference>
<organism evidence="3 4">
    <name type="scientific">Candidatus Campbellbacteria bacterium RIFOXYC2_FULL_35_25</name>
    <dbReference type="NCBI Taxonomy" id="1797582"/>
    <lineage>
        <taxon>Bacteria</taxon>
        <taxon>Candidatus Campbelliibacteriota</taxon>
    </lineage>
</organism>
<protein>
    <recommendedName>
        <fullName evidence="5">Glycosyl transferase family 9</fullName>
    </recommendedName>
</protein>
<dbReference type="InterPro" id="IPR051199">
    <property type="entry name" value="LPS_LOS_Heptosyltrfase"/>
</dbReference>
<dbReference type="Gene3D" id="3.40.50.2000">
    <property type="entry name" value="Glycogen Phosphorylase B"/>
    <property type="match status" value="1"/>
</dbReference>
<dbReference type="PANTHER" id="PTHR30160">
    <property type="entry name" value="TETRAACYLDISACCHARIDE 4'-KINASE-RELATED"/>
    <property type="match status" value="1"/>
</dbReference>
<evidence type="ECO:0000313" key="4">
    <source>
        <dbReference type="Proteomes" id="UP000179003"/>
    </source>
</evidence>